<keyword evidence="3" id="KW-1185">Reference proteome</keyword>
<feature type="compositionally biased region" description="Low complexity" evidence="1">
    <location>
        <begin position="131"/>
        <end position="143"/>
    </location>
</feature>
<dbReference type="Proteomes" id="UP001176941">
    <property type="component" value="Unassembled WGS sequence"/>
</dbReference>
<comment type="caution">
    <text evidence="2">The sequence shown here is derived from an EMBL/GenBank/DDBJ whole genome shotgun (WGS) entry which is preliminary data.</text>
</comment>
<evidence type="ECO:0000256" key="1">
    <source>
        <dbReference type="SAM" id="MobiDB-lite"/>
    </source>
</evidence>
<gene>
    <name evidence="2" type="ORF">MRATA1EN1_LOCUS30869</name>
</gene>
<evidence type="ECO:0000313" key="2">
    <source>
        <dbReference type="EMBL" id="CAI9149251.1"/>
    </source>
</evidence>
<reference evidence="2" key="1">
    <citation type="submission" date="2023-04" db="EMBL/GenBank/DDBJ databases">
        <authorList>
            <consortium name="ELIXIR-Norway"/>
        </authorList>
    </citation>
    <scope>NUCLEOTIDE SEQUENCE [LARGE SCALE GENOMIC DNA]</scope>
</reference>
<name>A0ABN8XNT5_RANTA</name>
<dbReference type="EMBL" id="CATKSN020000196">
    <property type="protein sequence ID" value="CAI9149251.1"/>
    <property type="molecule type" value="Genomic_DNA"/>
</dbReference>
<organism evidence="2 3">
    <name type="scientific">Rangifer tarandus platyrhynchus</name>
    <name type="common">Svalbard reindeer</name>
    <dbReference type="NCBI Taxonomy" id="3082113"/>
    <lineage>
        <taxon>Eukaryota</taxon>
        <taxon>Metazoa</taxon>
        <taxon>Chordata</taxon>
        <taxon>Craniata</taxon>
        <taxon>Vertebrata</taxon>
        <taxon>Euteleostomi</taxon>
        <taxon>Mammalia</taxon>
        <taxon>Eutheria</taxon>
        <taxon>Laurasiatheria</taxon>
        <taxon>Artiodactyla</taxon>
        <taxon>Ruminantia</taxon>
        <taxon>Pecora</taxon>
        <taxon>Cervidae</taxon>
        <taxon>Odocoileinae</taxon>
        <taxon>Rangifer</taxon>
    </lineage>
</organism>
<accession>A0ABN8XNT5</accession>
<evidence type="ECO:0000313" key="3">
    <source>
        <dbReference type="Proteomes" id="UP001176941"/>
    </source>
</evidence>
<proteinExistence type="predicted"/>
<feature type="region of interest" description="Disordered" evidence="1">
    <location>
        <begin position="131"/>
        <end position="153"/>
    </location>
</feature>
<sequence>MRHQAVRVRGSHRAFDERSTRLRLVIQSTEDALSESVAPLLFCRTVHFQLLPQKAASMVLVFLLFCQQNSPSLSLMLLRSRCHFSRGTAKKHLHPSLQYPEADKPALPVAGTDAVHERSAIPAKVAAVAASTPPTGASGGAAAIGPCREHTPR</sequence>
<protein>
    <submittedName>
        <fullName evidence="2">Uncharacterized protein</fullName>
    </submittedName>
</protein>